<reference evidence="1" key="1">
    <citation type="journal article" date="2014" name="Nat. Commun.">
        <title>The tobacco genome sequence and its comparison with those of tomato and potato.</title>
        <authorList>
            <person name="Sierro N."/>
            <person name="Battey J.N."/>
            <person name="Ouadi S."/>
            <person name="Bakaher N."/>
            <person name="Bovet L."/>
            <person name="Willig A."/>
            <person name="Goepfert S."/>
            <person name="Peitsch M.C."/>
            <person name="Ivanov N.V."/>
        </authorList>
    </citation>
    <scope>NUCLEOTIDE SEQUENCE [LARGE SCALE GENOMIC DNA]</scope>
</reference>
<accession>A0AC58RNV1</accession>
<dbReference type="Proteomes" id="UP000790787">
    <property type="component" value="Chromosome 7"/>
</dbReference>
<keyword evidence="1" id="KW-1185">Reference proteome</keyword>
<organism evidence="1 2">
    <name type="scientific">Nicotiana tabacum</name>
    <name type="common">Common tobacco</name>
    <dbReference type="NCBI Taxonomy" id="4097"/>
    <lineage>
        <taxon>Eukaryota</taxon>
        <taxon>Viridiplantae</taxon>
        <taxon>Streptophyta</taxon>
        <taxon>Embryophyta</taxon>
        <taxon>Tracheophyta</taxon>
        <taxon>Spermatophyta</taxon>
        <taxon>Magnoliopsida</taxon>
        <taxon>eudicotyledons</taxon>
        <taxon>Gunneridae</taxon>
        <taxon>Pentapetalae</taxon>
        <taxon>asterids</taxon>
        <taxon>lamiids</taxon>
        <taxon>Solanales</taxon>
        <taxon>Solanaceae</taxon>
        <taxon>Nicotianoideae</taxon>
        <taxon>Nicotianeae</taxon>
        <taxon>Nicotiana</taxon>
    </lineage>
</organism>
<dbReference type="RefSeq" id="XP_075074400.1">
    <property type="nucleotide sequence ID" value="XM_075218299.1"/>
</dbReference>
<evidence type="ECO:0000313" key="1">
    <source>
        <dbReference type="Proteomes" id="UP000790787"/>
    </source>
</evidence>
<proteinExistence type="predicted"/>
<reference evidence="2" key="2">
    <citation type="submission" date="2025-08" db="UniProtKB">
        <authorList>
            <consortium name="RefSeq"/>
        </authorList>
    </citation>
    <scope>IDENTIFICATION</scope>
    <source>
        <tissue evidence="2">Leaf</tissue>
    </source>
</reference>
<gene>
    <name evidence="2" type="primary">LOC142162002</name>
</gene>
<sequence length="206" mass="24487">MEIHDQLIHGIIQHGHTNIIIHFLAVYELYNIPARRELWRKLKEIEELMIHPWLIMGDFNSIIYVKDRSQGNEWMNAMPPLQVHIKDPCLLCFRFLNCLANHPKFADIVKSGWSSQRLNSEEFIGVWNKIQNIRDKLNKLQAQMRDISHSTGKYEGDKELKKQLEKWSIIEESIYRQKSRVKWLKLGDSNTAYFYANMKGEEHKII</sequence>
<evidence type="ECO:0000313" key="2">
    <source>
        <dbReference type="RefSeq" id="XP_075074400.1"/>
    </source>
</evidence>
<name>A0AC58RNV1_TOBAC</name>
<protein>
    <submittedName>
        <fullName evidence="2">Uncharacterized protein LOC142162002</fullName>
    </submittedName>
</protein>